<evidence type="ECO:0000313" key="2">
    <source>
        <dbReference type="Proteomes" id="UP000015094"/>
    </source>
</evidence>
<organism evidence="1 2">
    <name type="scientific">Brevibacillus phage Jimmer2</name>
    <dbReference type="NCBI Taxonomy" id="1296658"/>
    <lineage>
        <taxon>Viruses</taxon>
        <taxon>Duplodnaviria</taxon>
        <taxon>Heunggongvirae</taxon>
        <taxon>Uroviricota</taxon>
        <taxon>Caudoviricetes</taxon>
        <taxon>Jimmervirus</taxon>
        <taxon>Jimmervirus jimmer</taxon>
    </lineage>
</organism>
<reference evidence="1 2" key="1">
    <citation type="journal article" date="2013" name="Genome Announc.">
        <title>Complete Genome Sequences of Five Paenibacillus larvae Bacteriophages.</title>
        <authorList>
            <person name="Sheflo M.A."/>
            <person name="Gardner A.V."/>
            <person name="Merrill B.D."/>
            <person name="Fisher J.N."/>
            <person name="Lunt B.L."/>
            <person name="Breakwell D.P."/>
            <person name="Grose J.H."/>
            <person name="Burnett S.H."/>
        </authorList>
    </citation>
    <scope>NUCLEOTIDE SEQUENCE [LARGE SCALE GENOMIC DNA]</scope>
</reference>
<protein>
    <submittedName>
        <fullName evidence="1">Uncharacterized protein</fullName>
    </submittedName>
</protein>
<accession>S5M5H1</accession>
<name>S5M5H1_9CAUD</name>
<sequence length="61" mass="7298">MQQQLKCPVWAWWTSLQKFPQVSSPRESMKDEHNLIVKLFIKFGCSYLEQIGTNLNKEREK</sequence>
<dbReference type="Proteomes" id="UP000015094">
    <property type="component" value="Segment"/>
</dbReference>
<dbReference type="EMBL" id="KC595514">
    <property type="protein sequence ID" value="AGR47201.1"/>
    <property type="molecule type" value="Genomic_DNA"/>
</dbReference>
<keyword evidence="2" id="KW-1185">Reference proteome</keyword>
<proteinExistence type="predicted"/>
<evidence type="ECO:0000313" key="1">
    <source>
        <dbReference type="EMBL" id="AGR47201.1"/>
    </source>
</evidence>
<gene>
    <name evidence="1" type="ORF">JIMMER2_67</name>
</gene>